<dbReference type="GO" id="GO:0016787">
    <property type="term" value="F:hydrolase activity"/>
    <property type="evidence" value="ECO:0007669"/>
    <property type="project" value="UniProtKB-KW"/>
</dbReference>
<dbReference type="Proteomes" id="UP000242146">
    <property type="component" value="Unassembled WGS sequence"/>
</dbReference>
<dbReference type="OrthoDB" id="2498029at2759"/>
<dbReference type="Gene3D" id="1.10.10.800">
    <property type="match status" value="1"/>
</dbReference>
<keyword evidence="3" id="KW-0378">Hydrolase</keyword>
<dbReference type="PANTHER" id="PTHR47751">
    <property type="entry name" value="SUPERFAMILY HYDROLASE, PUTATIVE (AFU_ORTHOLOGUE AFUA_2G16580)-RELATED"/>
    <property type="match status" value="1"/>
</dbReference>
<dbReference type="InterPro" id="IPR051411">
    <property type="entry name" value="Polyketide_trans_af380"/>
</dbReference>
<dbReference type="EMBL" id="MCGT01000002">
    <property type="protein sequence ID" value="ORX62077.1"/>
    <property type="molecule type" value="Genomic_DNA"/>
</dbReference>
<comment type="caution">
    <text evidence="3">The sequence shown here is derived from an EMBL/GenBank/DDBJ whole genome shotgun (WGS) entry which is preliminary data.</text>
</comment>
<evidence type="ECO:0000313" key="4">
    <source>
        <dbReference type="Proteomes" id="UP000242146"/>
    </source>
</evidence>
<evidence type="ECO:0000313" key="3">
    <source>
        <dbReference type="EMBL" id="ORX62077.1"/>
    </source>
</evidence>
<dbReference type="PANTHER" id="PTHR47751:SF1">
    <property type="entry name" value="SUPERFAMILY HYDROLASE, PUTATIVE (AFU_ORTHOLOGUE AFUA_2G16580)-RELATED"/>
    <property type="match status" value="1"/>
</dbReference>
<name>A0A1X2GVL9_9FUNG</name>
<dbReference type="SUPFAM" id="SSF53474">
    <property type="entry name" value="alpha/beta-Hydrolases"/>
    <property type="match status" value="1"/>
</dbReference>
<keyword evidence="4" id="KW-1185">Reference proteome</keyword>
<dbReference type="InterPro" id="IPR029058">
    <property type="entry name" value="AB_hydrolase_fold"/>
</dbReference>
<comment type="similarity">
    <text evidence="1">Belongs to the polyketide transferase af380 family.</text>
</comment>
<accession>A0A1X2GVL9</accession>
<evidence type="ECO:0000259" key="2">
    <source>
        <dbReference type="Pfam" id="PF01738"/>
    </source>
</evidence>
<reference evidence="3 4" key="1">
    <citation type="submission" date="2016-07" db="EMBL/GenBank/DDBJ databases">
        <title>Pervasive Adenine N6-methylation of Active Genes in Fungi.</title>
        <authorList>
            <consortium name="DOE Joint Genome Institute"/>
            <person name="Mondo S.J."/>
            <person name="Dannebaum R.O."/>
            <person name="Kuo R.C."/>
            <person name="Labutti K."/>
            <person name="Haridas S."/>
            <person name="Kuo A."/>
            <person name="Salamov A."/>
            <person name="Ahrendt S.R."/>
            <person name="Lipzen A."/>
            <person name="Sullivan W."/>
            <person name="Andreopoulos W.B."/>
            <person name="Clum A."/>
            <person name="Lindquist E."/>
            <person name="Daum C."/>
            <person name="Ramamoorthy G.K."/>
            <person name="Gryganskyi A."/>
            <person name="Culley D."/>
            <person name="Magnuson J.K."/>
            <person name="James T.Y."/>
            <person name="O'Malley M.A."/>
            <person name="Stajich J.E."/>
            <person name="Spatafora J.W."/>
            <person name="Visel A."/>
            <person name="Grigoriev I.V."/>
        </authorList>
    </citation>
    <scope>NUCLEOTIDE SEQUENCE [LARGE SCALE GENOMIC DNA]</scope>
    <source>
        <strain evidence="3 4">NRRL 3301</strain>
    </source>
</reference>
<dbReference type="AlphaFoldDB" id="A0A1X2GVL9"/>
<dbReference type="STRING" id="101127.A0A1X2GVL9"/>
<organism evidence="3 4">
    <name type="scientific">Hesseltinella vesiculosa</name>
    <dbReference type="NCBI Taxonomy" id="101127"/>
    <lineage>
        <taxon>Eukaryota</taxon>
        <taxon>Fungi</taxon>
        <taxon>Fungi incertae sedis</taxon>
        <taxon>Mucoromycota</taxon>
        <taxon>Mucoromycotina</taxon>
        <taxon>Mucoromycetes</taxon>
        <taxon>Mucorales</taxon>
        <taxon>Cunninghamellaceae</taxon>
        <taxon>Hesseltinella</taxon>
    </lineage>
</organism>
<dbReference type="Gene3D" id="3.40.50.1820">
    <property type="entry name" value="alpha/beta hydrolase"/>
    <property type="match status" value="1"/>
</dbReference>
<protein>
    <submittedName>
        <fullName evidence="3">Dienelactone hydrolase domain-containing protein</fullName>
    </submittedName>
</protein>
<proteinExistence type="inferred from homology"/>
<feature type="domain" description="Dienelactone hydrolase" evidence="2">
    <location>
        <begin position="18"/>
        <end position="135"/>
    </location>
</feature>
<sequence length="308" mass="34092">MMQPQKVSFDSHGHKIAGHLYLPKDKQVKNQAGVVISHPMTGVKEQTAGLYASELCKLGFVALTFDAAYQGESEGLPRALEDPWQRSEDVKNAVTFLETLDDVDPEKIGALGICASGGYVPFAAQTDVRIKAVAGVSAADVGSLFRDGYQFSTTPEQLQQMLAQSAKDRTNEAKGQPPRLEWVLPRSKEDADKMPARSLFQEAYDYYLTPRAQHPNAIGQYLFRSVDMLVQFSAYDYVSLISPRPLLMIAGSDADTLYFSKAAIEKAKEPKELFIIDGASHVDMYDIPQYVAAAVQKLDQFFTQHLTQ</sequence>
<gene>
    <name evidence="3" type="ORF">DM01DRAFT_1331543</name>
</gene>
<dbReference type="Pfam" id="PF01738">
    <property type="entry name" value="DLH"/>
    <property type="match status" value="1"/>
</dbReference>
<dbReference type="InterPro" id="IPR002925">
    <property type="entry name" value="Dienelactn_hydro"/>
</dbReference>
<evidence type="ECO:0000256" key="1">
    <source>
        <dbReference type="ARBA" id="ARBA00029464"/>
    </source>
</evidence>